<dbReference type="InterPro" id="IPR023408">
    <property type="entry name" value="MscS_beta-dom_sf"/>
</dbReference>
<keyword evidence="4 7" id="KW-0812">Transmembrane</keyword>
<dbReference type="InterPro" id="IPR010920">
    <property type="entry name" value="LSM_dom_sf"/>
</dbReference>
<evidence type="ECO:0000256" key="5">
    <source>
        <dbReference type="ARBA" id="ARBA00022989"/>
    </source>
</evidence>
<evidence type="ECO:0000256" key="7">
    <source>
        <dbReference type="SAM" id="Phobius"/>
    </source>
</evidence>
<dbReference type="EMBL" id="CP062176">
    <property type="protein sequence ID" value="WXK40059.1"/>
    <property type="molecule type" value="Genomic_DNA"/>
</dbReference>
<dbReference type="PANTHER" id="PTHR30347:SF1">
    <property type="entry name" value="MECHANOSENSITIVE CHANNEL MSCK"/>
    <property type="match status" value="1"/>
</dbReference>
<dbReference type="Proteomes" id="UP001493153">
    <property type="component" value="Chromosome"/>
</dbReference>
<accession>A0ABZ2PY63</accession>
<comment type="subcellular location">
    <subcellularLocation>
        <location evidence="1">Cell membrane</location>
        <topology evidence="1">Multi-pass membrane protein</topology>
    </subcellularLocation>
</comment>
<keyword evidence="11" id="KW-1185">Reference proteome</keyword>
<organism evidence="10 11">
    <name type="scientific">Mycetohabitans rhizoxinica</name>
    <dbReference type="NCBI Taxonomy" id="412963"/>
    <lineage>
        <taxon>Bacteria</taxon>
        <taxon>Pseudomonadati</taxon>
        <taxon>Pseudomonadota</taxon>
        <taxon>Betaproteobacteria</taxon>
        <taxon>Burkholderiales</taxon>
        <taxon>Burkholderiaceae</taxon>
        <taxon>Mycetohabitans</taxon>
    </lineage>
</organism>
<dbReference type="Pfam" id="PF00924">
    <property type="entry name" value="MS_channel_2nd"/>
    <property type="match status" value="1"/>
</dbReference>
<dbReference type="RefSeq" id="WP_237069891.1">
    <property type="nucleotide sequence ID" value="NZ_CP062176.1"/>
</dbReference>
<evidence type="ECO:0000256" key="1">
    <source>
        <dbReference type="ARBA" id="ARBA00004651"/>
    </source>
</evidence>
<evidence type="ECO:0000256" key="4">
    <source>
        <dbReference type="ARBA" id="ARBA00022692"/>
    </source>
</evidence>
<sequence length="457" mass="49326">MQDQVLTHLFGDLMREIGQPMRDLGQPAVLWQVVALIGALGLAWVLAGYARQRLDAYRRARNAAVRFGADGLNKALFPFLGWLIVGGTGLVLGQAMKTPLLDLARVPLFGIALIYVALYLMRRVFSQDGHLHGLAYLVEKIVTVLVWAGMALTVVGIQDDVLHWMASVEFPVANAHLTLLSLCNGLLWVMITLIGALWAGRTLDERLMRANSLDANLQVVLSRLGRASLILAAVLVSLSIVGIDITVLGVFGGALGVGLGFGLQKIASNYVSGFIILLDRSLRLGDTICVGGLQGRVTQIRTRYTVVRRLDGVETLVPNEKLITDIVQNQSSFLTRGWTKVSVQVAYGTDVDLAMRVLVQATQGVERVLQDPAPRPYLAGFGANGIDLELGFWIADAALGTASVRSAVNYNIWAGFNAHGIRVPRAQREVRILNAAAIEPLSAAIEPMPVAAVETAN</sequence>
<evidence type="ECO:0000313" key="11">
    <source>
        <dbReference type="Proteomes" id="UP001493153"/>
    </source>
</evidence>
<keyword evidence="3" id="KW-1003">Cell membrane</keyword>
<dbReference type="InterPro" id="IPR011066">
    <property type="entry name" value="MscS_channel_C_sf"/>
</dbReference>
<feature type="transmembrane region" description="Helical" evidence="7">
    <location>
        <begin position="29"/>
        <end position="50"/>
    </location>
</feature>
<gene>
    <name evidence="10" type="ORF">IHE29_12615</name>
</gene>
<dbReference type="PANTHER" id="PTHR30347">
    <property type="entry name" value="POTASSIUM CHANNEL RELATED"/>
    <property type="match status" value="1"/>
</dbReference>
<keyword evidence="6 7" id="KW-0472">Membrane</keyword>
<dbReference type="SUPFAM" id="SSF82689">
    <property type="entry name" value="Mechanosensitive channel protein MscS (YggB), C-terminal domain"/>
    <property type="match status" value="1"/>
</dbReference>
<proteinExistence type="inferred from homology"/>
<comment type="similarity">
    <text evidence="2">Belongs to the MscS (TC 1.A.23) family.</text>
</comment>
<evidence type="ECO:0000259" key="8">
    <source>
        <dbReference type="Pfam" id="PF00924"/>
    </source>
</evidence>
<dbReference type="SUPFAM" id="SSF82861">
    <property type="entry name" value="Mechanosensitive channel protein MscS (YggB), transmembrane region"/>
    <property type="match status" value="1"/>
</dbReference>
<evidence type="ECO:0000256" key="3">
    <source>
        <dbReference type="ARBA" id="ARBA00022475"/>
    </source>
</evidence>
<dbReference type="InterPro" id="IPR049278">
    <property type="entry name" value="MS_channel_C"/>
</dbReference>
<keyword evidence="5 7" id="KW-1133">Transmembrane helix</keyword>
<feature type="transmembrane region" description="Helical" evidence="7">
    <location>
        <begin position="133"/>
        <end position="157"/>
    </location>
</feature>
<dbReference type="SUPFAM" id="SSF50182">
    <property type="entry name" value="Sm-like ribonucleoproteins"/>
    <property type="match status" value="1"/>
</dbReference>
<name>A0ABZ2PY63_9BURK</name>
<feature type="transmembrane region" description="Helical" evidence="7">
    <location>
        <begin position="177"/>
        <end position="199"/>
    </location>
</feature>
<dbReference type="Gene3D" id="3.30.70.100">
    <property type="match status" value="1"/>
</dbReference>
<feature type="domain" description="Mechanosensitive ion channel MscS" evidence="8">
    <location>
        <begin position="266"/>
        <end position="331"/>
    </location>
</feature>
<evidence type="ECO:0000256" key="6">
    <source>
        <dbReference type="ARBA" id="ARBA00023136"/>
    </source>
</evidence>
<dbReference type="InterPro" id="IPR011014">
    <property type="entry name" value="MscS_channel_TM-2"/>
</dbReference>
<feature type="domain" description="Mechanosensitive ion channel MscS C-terminal" evidence="9">
    <location>
        <begin position="340"/>
        <end position="422"/>
    </location>
</feature>
<feature type="transmembrane region" description="Helical" evidence="7">
    <location>
        <begin position="71"/>
        <end position="92"/>
    </location>
</feature>
<evidence type="ECO:0000259" key="9">
    <source>
        <dbReference type="Pfam" id="PF21082"/>
    </source>
</evidence>
<dbReference type="Gene3D" id="1.10.287.1260">
    <property type="match status" value="1"/>
</dbReference>
<feature type="transmembrane region" description="Helical" evidence="7">
    <location>
        <begin position="229"/>
        <end position="251"/>
    </location>
</feature>
<dbReference type="Gene3D" id="2.30.30.60">
    <property type="match status" value="1"/>
</dbReference>
<protein>
    <submittedName>
        <fullName evidence="10">Mechanosensitive ion channel</fullName>
    </submittedName>
</protein>
<dbReference type="Pfam" id="PF21082">
    <property type="entry name" value="MS_channel_3rd"/>
    <property type="match status" value="1"/>
</dbReference>
<dbReference type="InterPro" id="IPR006685">
    <property type="entry name" value="MscS_channel_2nd"/>
</dbReference>
<reference evidence="10 11" key="1">
    <citation type="submission" date="2020-09" db="EMBL/GenBank/DDBJ databases">
        <title>Genome sequences of Mycetohabitans spp.</title>
        <authorList>
            <person name="Carter M.E."/>
            <person name="Carpenter S.C.D."/>
            <person name="Bogdanove A.J."/>
        </authorList>
    </citation>
    <scope>NUCLEOTIDE SEQUENCE [LARGE SCALE GENOMIC DNA]</scope>
    <source>
        <strain evidence="10 11">B12</strain>
    </source>
</reference>
<evidence type="ECO:0000313" key="10">
    <source>
        <dbReference type="EMBL" id="WXK40059.1"/>
    </source>
</evidence>
<feature type="transmembrane region" description="Helical" evidence="7">
    <location>
        <begin position="104"/>
        <end position="121"/>
    </location>
</feature>
<evidence type="ECO:0000256" key="2">
    <source>
        <dbReference type="ARBA" id="ARBA00008017"/>
    </source>
</evidence>
<dbReference type="InterPro" id="IPR052702">
    <property type="entry name" value="MscS-like_channel"/>
</dbReference>